<accession>A0A0F8YQ07</accession>
<evidence type="ECO:0000313" key="2">
    <source>
        <dbReference type="EMBL" id="KKK75845.1"/>
    </source>
</evidence>
<gene>
    <name evidence="2" type="ORF">LCGC14_2869660</name>
</gene>
<protein>
    <recommendedName>
        <fullName evidence="1">Protein NO VEIN C-terminal domain-containing protein</fullName>
    </recommendedName>
</protein>
<dbReference type="AlphaFoldDB" id="A0A0F8YQ07"/>
<feature type="domain" description="Protein NO VEIN C-terminal" evidence="1">
    <location>
        <begin position="83"/>
        <end position="136"/>
    </location>
</feature>
<sequence>MTLYQSLDKIKEFRQTRENRKLFLSQIDELMREYRESYIEFKQVLEISPVLDSIDLKIGAKFTLNAKVFSDYNKIINKIGREGEKRVHEAFIEEFQDNPDINPIWENEEKESGKHYDIKLSNPSRTDEYIEVKTTNLF</sequence>
<dbReference type="Pfam" id="PF13020">
    <property type="entry name" value="NOV_C"/>
    <property type="match status" value="1"/>
</dbReference>
<name>A0A0F8YQ07_9ZZZZ</name>
<dbReference type="EMBL" id="LAZR01055674">
    <property type="protein sequence ID" value="KKK75845.1"/>
    <property type="molecule type" value="Genomic_DNA"/>
</dbReference>
<dbReference type="InterPro" id="IPR024975">
    <property type="entry name" value="NOV_C"/>
</dbReference>
<organism evidence="2">
    <name type="scientific">marine sediment metagenome</name>
    <dbReference type="NCBI Taxonomy" id="412755"/>
    <lineage>
        <taxon>unclassified sequences</taxon>
        <taxon>metagenomes</taxon>
        <taxon>ecological metagenomes</taxon>
    </lineage>
</organism>
<reference evidence="2" key="1">
    <citation type="journal article" date="2015" name="Nature">
        <title>Complex archaea that bridge the gap between prokaryotes and eukaryotes.</title>
        <authorList>
            <person name="Spang A."/>
            <person name="Saw J.H."/>
            <person name="Jorgensen S.L."/>
            <person name="Zaremba-Niedzwiedzka K."/>
            <person name="Martijn J."/>
            <person name="Lind A.E."/>
            <person name="van Eijk R."/>
            <person name="Schleper C."/>
            <person name="Guy L."/>
            <person name="Ettema T.J."/>
        </authorList>
    </citation>
    <scope>NUCLEOTIDE SEQUENCE</scope>
</reference>
<evidence type="ECO:0000259" key="1">
    <source>
        <dbReference type="Pfam" id="PF13020"/>
    </source>
</evidence>
<proteinExistence type="predicted"/>
<comment type="caution">
    <text evidence="2">The sequence shown here is derived from an EMBL/GenBank/DDBJ whole genome shotgun (WGS) entry which is preliminary data.</text>
</comment>